<dbReference type="RefSeq" id="WP_144072362.1">
    <property type="nucleotide sequence ID" value="NZ_CP076128.1"/>
</dbReference>
<accession>A0ABX8GXU9</accession>
<evidence type="ECO:0000313" key="1">
    <source>
        <dbReference type="EMBL" id="QWG08443.1"/>
    </source>
</evidence>
<dbReference type="EMBL" id="CP076128">
    <property type="protein sequence ID" value="QWG08443.1"/>
    <property type="molecule type" value="Genomic_DNA"/>
</dbReference>
<evidence type="ECO:0000313" key="2">
    <source>
        <dbReference type="Proteomes" id="UP000682802"/>
    </source>
</evidence>
<name>A0ABX8GXU9_9BACT</name>
<proteinExistence type="predicted"/>
<dbReference type="Proteomes" id="UP000682802">
    <property type="component" value="Chromosome 1"/>
</dbReference>
<organism evidence="1 2">
    <name type="scientific">Flammeovirga kamogawensis</name>
    <dbReference type="NCBI Taxonomy" id="373891"/>
    <lineage>
        <taxon>Bacteria</taxon>
        <taxon>Pseudomonadati</taxon>
        <taxon>Bacteroidota</taxon>
        <taxon>Cytophagia</taxon>
        <taxon>Cytophagales</taxon>
        <taxon>Flammeovirgaceae</taxon>
        <taxon>Flammeovirga</taxon>
    </lineage>
</organism>
<sequence>MPVSIKEINIKINIKRDIVPQDQLTKNALKELSLDDFSKEFLDQLIHKCKNEVQRENKSINNLKINF</sequence>
<protein>
    <submittedName>
        <fullName evidence="1">Uncharacterized protein</fullName>
    </submittedName>
</protein>
<keyword evidence="2" id="KW-1185">Reference proteome</keyword>
<reference evidence="1 2" key="1">
    <citation type="submission" date="2021-05" db="EMBL/GenBank/DDBJ databases">
        <title>Comparative genomic studies on the polysaccharide-degrading batcterial strains of the Flammeovirga genus.</title>
        <authorList>
            <person name="Zewei F."/>
            <person name="Zheng Z."/>
            <person name="Yu L."/>
            <person name="Ruyue G."/>
            <person name="Yanhong M."/>
            <person name="Yuanyuan C."/>
            <person name="Jingyan G."/>
            <person name="Wenjun H."/>
        </authorList>
    </citation>
    <scope>NUCLEOTIDE SEQUENCE [LARGE SCALE GENOMIC DNA]</scope>
    <source>
        <strain evidence="1 2">YS10</strain>
    </source>
</reference>
<gene>
    <name evidence="1" type="ORF">KM029_05770</name>
</gene>